<feature type="transmembrane region" description="Helical" evidence="5">
    <location>
        <begin position="351"/>
        <end position="375"/>
    </location>
</feature>
<dbReference type="EMBL" id="LNQR01000109">
    <property type="protein sequence ID" value="KWT78990.1"/>
    <property type="molecule type" value="Genomic_DNA"/>
</dbReference>
<keyword evidence="7" id="KW-1185">Reference proteome</keyword>
<reference evidence="6 7" key="1">
    <citation type="submission" date="2015-11" db="EMBL/GenBank/DDBJ databases">
        <authorList>
            <person name="Lin W."/>
        </authorList>
    </citation>
    <scope>NUCLEOTIDE SEQUENCE [LARGE SCALE GENOMIC DNA]</scope>
    <source>
        <strain evidence="6 7">HCH-1</strain>
    </source>
</reference>
<protein>
    <submittedName>
        <fullName evidence="6">Transporter</fullName>
    </submittedName>
</protein>
<evidence type="ECO:0000256" key="5">
    <source>
        <dbReference type="SAM" id="Phobius"/>
    </source>
</evidence>
<feature type="transmembrane region" description="Helical" evidence="5">
    <location>
        <begin position="173"/>
        <end position="191"/>
    </location>
</feature>
<evidence type="ECO:0000313" key="7">
    <source>
        <dbReference type="Proteomes" id="UP000060487"/>
    </source>
</evidence>
<comment type="subcellular location">
    <subcellularLocation>
        <location evidence="1">Membrane</location>
        <topology evidence="1">Multi-pass membrane protein</topology>
    </subcellularLocation>
</comment>
<feature type="transmembrane region" description="Helical" evidence="5">
    <location>
        <begin position="31"/>
        <end position="50"/>
    </location>
</feature>
<dbReference type="PANTHER" id="PTHR10283">
    <property type="entry name" value="SOLUTE CARRIER FAMILY 13 MEMBER"/>
    <property type="match status" value="1"/>
</dbReference>
<feature type="transmembrane region" description="Helical" evidence="5">
    <location>
        <begin position="249"/>
        <end position="269"/>
    </location>
</feature>
<comment type="caution">
    <text evidence="6">The sequence shown here is derived from an EMBL/GenBank/DDBJ whole genome shotgun (WGS) entry which is preliminary data.</text>
</comment>
<keyword evidence="3 5" id="KW-1133">Transmembrane helix</keyword>
<feature type="transmembrane region" description="Helical" evidence="5">
    <location>
        <begin position="472"/>
        <end position="493"/>
    </location>
</feature>
<organism evidence="6 7">
    <name type="scientific">Candidatus Magnetominusculus xianensis</name>
    <dbReference type="NCBI Taxonomy" id="1748249"/>
    <lineage>
        <taxon>Bacteria</taxon>
        <taxon>Pseudomonadati</taxon>
        <taxon>Nitrospirota</taxon>
        <taxon>Nitrospiria</taxon>
        <taxon>Nitrospirales</taxon>
        <taxon>Nitrospiraceae</taxon>
        <taxon>Candidatus Magnetominusculus</taxon>
    </lineage>
</organism>
<gene>
    <name evidence="6" type="ORF">ASN18_2787</name>
</gene>
<feature type="transmembrane region" description="Helical" evidence="5">
    <location>
        <begin position="118"/>
        <end position="138"/>
    </location>
</feature>
<evidence type="ECO:0000256" key="3">
    <source>
        <dbReference type="ARBA" id="ARBA00022989"/>
    </source>
</evidence>
<keyword evidence="2 5" id="KW-0812">Transmembrane</keyword>
<dbReference type="InterPro" id="IPR001898">
    <property type="entry name" value="SLC13A/DASS"/>
</dbReference>
<proteinExistence type="predicted"/>
<name>A0ABR5SC38_9BACT</name>
<feature type="transmembrane region" description="Helical" evidence="5">
    <location>
        <begin position="203"/>
        <end position="223"/>
    </location>
</feature>
<evidence type="ECO:0000256" key="4">
    <source>
        <dbReference type="ARBA" id="ARBA00023136"/>
    </source>
</evidence>
<feature type="transmembrane region" description="Helical" evidence="5">
    <location>
        <begin position="298"/>
        <end position="317"/>
    </location>
</feature>
<evidence type="ECO:0000313" key="6">
    <source>
        <dbReference type="EMBL" id="KWT78990.1"/>
    </source>
</evidence>
<feature type="transmembrane region" description="Helical" evidence="5">
    <location>
        <begin position="323"/>
        <end position="339"/>
    </location>
</feature>
<sequence length="502" mass="54888">MAQKIMNAPSGKSSQTLEVSMPKTRVDWRRISYILLGLIVFLAVYYLPAFSDAVDPSGVRFPLTREGKGAVAVFLLAVIWWFFEVLPAGVTGLILGSFQVLFSIRDADSVFSDYMDPAVVFIFGSIVLGMVFAGTGLTRRIAYKILSIIGENTLVIYGGTFFVMALLSHIMSNTSSAAAIFPLIWAIYSIYRREDVPTRFGKGLFMGMAFSAGAGSLFSMFSAPRAVVSAAIFKEVVNRDISFAGYSKYMFLIGWLVIIFIWIFSVVFFKPNRQSLSGLNDKFKELYTELGPLSKKEVLTIFVTTAVVCLLIGAAALGKVDNAAVVLISTALIFIFKLMELKHLEDVPWNIVLFFGGAMSMGYCLWETGASAWIAVKCLGIFTKLHWFAFLMVLSAVVFVVSNVLPNAAAVVLVLPVGLVMSKYAGVTPEVVFFSISVMSAMPFLLIKSSASNAIAFESRQFTAAEFFTKGLFMSVILLAILAAAILIIWPALGMPVIIRPD</sequence>
<feature type="transmembrane region" description="Helical" evidence="5">
    <location>
        <begin position="145"/>
        <end position="167"/>
    </location>
</feature>
<feature type="transmembrane region" description="Helical" evidence="5">
    <location>
        <begin position="381"/>
        <end position="401"/>
    </location>
</feature>
<feature type="transmembrane region" description="Helical" evidence="5">
    <location>
        <begin position="431"/>
        <end position="451"/>
    </location>
</feature>
<dbReference type="Proteomes" id="UP000060487">
    <property type="component" value="Unassembled WGS sequence"/>
</dbReference>
<feature type="transmembrane region" description="Helical" evidence="5">
    <location>
        <begin position="71"/>
        <end position="98"/>
    </location>
</feature>
<keyword evidence="4 5" id="KW-0472">Membrane</keyword>
<evidence type="ECO:0000256" key="2">
    <source>
        <dbReference type="ARBA" id="ARBA00022692"/>
    </source>
</evidence>
<dbReference type="Pfam" id="PF00939">
    <property type="entry name" value="Na_sulph_symp"/>
    <property type="match status" value="1"/>
</dbReference>
<dbReference type="RefSeq" id="WP_085053405.1">
    <property type="nucleotide sequence ID" value="NZ_LNQR01000109.1"/>
</dbReference>
<accession>A0ABR5SC38</accession>
<dbReference type="PANTHER" id="PTHR10283:SF92">
    <property type="entry name" value="LOW-AFFINITY PHOSPHATE TRANSPORTER PHO91"/>
    <property type="match status" value="1"/>
</dbReference>
<evidence type="ECO:0000256" key="1">
    <source>
        <dbReference type="ARBA" id="ARBA00004141"/>
    </source>
</evidence>